<dbReference type="RefSeq" id="WP_278318905.1">
    <property type="nucleotide sequence ID" value="NZ_CP053314.1"/>
</dbReference>
<keyword evidence="2 5" id="KW-0812">Transmembrane</keyword>
<dbReference type="GO" id="GO:0016020">
    <property type="term" value="C:membrane"/>
    <property type="evidence" value="ECO:0007669"/>
    <property type="project" value="UniProtKB-SubCell"/>
</dbReference>
<accession>A0AAJ5ZTQ6</accession>
<evidence type="ECO:0000313" key="6">
    <source>
        <dbReference type="EMBL" id="WFR88299.1"/>
    </source>
</evidence>
<dbReference type="Proteomes" id="UP001218104">
    <property type="component" value="Chromosome"/>
</dbReference>
<comment type="subcellular location">
    <subcellularLocation>
        <location evidence="1">Membrane</location>
    </subcellularLocation>
</comment>
<feature type="transmembrane region" description="Helical" evidence="5">
    <location>
        <begin position="12"/>
        <end position="35"/>
    </location>
</feature>
<evidence type="ECO:0000256" key="2">
    <source>
        <dbReference type="ARBA" id="ARBA00022692"/>
    </source>
</evidence>
<sequence>MAYAYQTNNTMVMIIGFLLTMCMYAMNASILSVYVPELFPTRYRFQGKGYAAGSGKLLNVLMPYFII</sequence>
<evidence type="ECO:0000256" key="4">
    <source>
        <dbReference type="ARBA" id="ARBA00023136"/>
    </source>
</evidence>
<keyword evidence="4 5" id="KW-0472">Membrane</keyword>
<reference evidence="6" key="1">
    <citation type="submission" date="2023-04" db="EMBL/GenBank/DDBJ databases">
        <title>Genomic of Limosilactobacillus fermentum MSJK0025.</title>
        <authorList>
            <person name="Yang S."/>
        </authorList>
    </citation>
    <scope>NUCLEOTIDE SEQUENCE</scope>
    <source>
        <strain evidence="6">MSJK0025</strain>
    </source>
</reference>
<evidence type="ECO:0000256" key="3">
    <source>
        <dbReference type="ARBA" id="ARBA00022989"/>
    </source>
</evidence>
<dbReference type="InterPro" id="IPR036259">
    <property type="entry name" value="MFS_trans_sf"/>
</dbReference>
<organism evidence="6 7">
    <name type="scientific">Limosilactobacillus fermentum</name>
    <name type="common">Lactobacillus fermentum</name>
    <dbReference type="NCBI Taxonomy" id="1613"/>
    <lineage>
        <taxon>Bacteria</taxon>
        <taxon>Bacillati</taxon>
        <taxon>Bacillota</taxon>
        <taxon>Bacilli</taxon>
        <taxon>Lactobacillales</taxon>
        <taxon>Lactobacillaceae</taxon>
        <taxon>Limosilactobacillus</taxon>
    </lineage>
</organism>
<dbReference type="Pfam" id="PF00083">
    <property type="entry name" value="Sugar_tr"/>
    <property type="match status" value="1"/>
</dbReference>
<evidence type="ECO:0000256" key="1">
    <source>
        <dbReference type="ARBA" id="ARBA00004370"/>
    </source>
</evidence>
<protein>
    <submittedName>
        <fullName evidence="6">MFS transporter</fullName>
    </submittedName>
</protein>
<dbReference type="SUPFAM" id="SSF103473">
    <property type="entry name" value="MFS general substrate transporter"/>
    <property type="match status" value="1"/>
</dbReference>
<name>A0AAJ5ZTQ6_LIMFE</name>
<dbReference type="EMBL" id="CP121468">
    <property type="protein sequence ID" value="WFR88299.1"/>
    <property type="molecule type" value="Genomic_DNA"/>
</dbReference>
<keyword evidence="3 5" id="KW-1133">Transmembrane helix</keyword>
<proteinExistence type="predicted"/>
<dbReference type="GO" id="GO:0022857">
    <property type="term" value="F:transmembrane transporter activity"/>
    <property type="evidence" value="ECO:0007669"/>
    <property type="project" value="InterPro"/>
</dbReference>
<dbReference type="InterPro" id="IPR005828">
    <property type="entry name" value="MFS_sugar_transport-like"/>
</dbReference>
<dbReference type="AlphaFoldDB" id="A0AAJ5ZTQ6"/>
<evidence type="ECO:0000313" key="7">
    <source>
        <dbReference type="Proteomes" id="UP001218104"/>
    </source>
</evidence>
<evidence type="ECO:0000256" key="5">
    <source>
        <dbReference type="SAM" id="Phobius"/>
    </source>
</evidence>
<dbReference type="Gene3D" id="1.20.1250.20">
    <property type="entry name" value="MFS general substrate transporter like domains"/>
    <property type="match status" value="1"/>
</dbReference>
<gene>
    <name evidence="6" type="ORF">P8634_05495</name>
</gene>